<dbReference type="AlphaFoldDB" id="A0A4Z2J275"/>
<gene>
    <name evidence="2" type="ORF">EYF80_006100</name>
</gene>
<evidence type="ECO:0000256" key="1">
    <source>
        <dbReference type="SAM" id="MobiDB-lite"/>
    </source>
</evidence>
<proteinExistence type="predicted"/>
<evidence type="ECO:0000313" key="2">
    <source>
        <dbReference type="EMBL" id="TNN83582.1"/>
    </source>
</evidence>
<dbReference type="EMBL" id="SRLO01000032">
    <property type="protein sequence ID" value="TNN83582.1"/>
    <property type="molecule type" value="Genomic_DNA"/>
</dbReference>
<feature type="region of interest" description="Disordered" evidence="1">
    <location>
        <begin position="158"/>
        <end position="181"/>
    </location>
</feature>
<protein>
    <submittedName>
        <fullName evidence="2">Uncharacterized protein</fullName>
    </submittedName>
</protein>
<dbReference type="Proteomes" id="UP000314294">
    <property type="component" value="Unassembled WGS sequence"/>
</dbReference>
<keyword evidence="3" id="KW-1185">Reference proteome</keyword>
<name>A0A4Z2J275_9TELE</name>
<comment type="caution">
    <text evidence="2">The sequence shown here is derived from an EMBL/GenBank/DDBJ whole genome shotgun (WGS) entry which is preliminary data.</text>
</comment>
<organism evidence="2 3">
    <name type="scientific">Liparis tanakae</name>
    <name type="common">Tanaka's snailfish</name>
    <dbReference type="NCBI Taxonomy" id="230148"/>
    <lineage>
        <taxon>Eukaryota</taxon>
        <taxon>Metazoa</taxon>
        <taxon>Chordata</taxon>
        <taxon>Craniata</taxon>
        <taxon>Vertebrata</taxon>
        <taxon>Euteleostomi</taxon>
        <taxon>Actinopterygii</taxon>
        <taxon>Neopterygii</taxon>
        <taxon>Teleostei</taxon>
        <taxon>Neoteleostei</taxon>
        <taxon>Acanthomorphata</taxon>
        <taxon>Eupercaria</taxon>
        <taxon>Perciformes</taxon>
        <taxon>Cottioidei</taxon>
        <taxon>Cottales</taxon>
        <taxon>Liparidae</taxon>
        <taxon>Liparis</taxon>
    </lineage>
</organism>
<accession>A0A4Z2J275</accession>
<evidence type="ECO:0000313" key="3">
    <source>
        <dbReference type="Proteomes" id="UP000314294"/>
    </source>
</evidence>
<reference evidence="2 3" key="1">
    <citation type="submission" date="2019-03" db="EMBL/GenBank/DDBJ databases">
        <title>First draft genome of Liparis tanakae, snailfish: a comprehensive survey of snailfish specific genes.</title>
        <authorList>
            <person name="Kim W."/>
            <person name="Song I."/>
            <person name="Jeong J.-H."/>
            <person name="Kim D."/>
            <person name="Kim S."/>
            <person name="Ryu S."/>
            <person name="Song J.Y."/>
            <person name="Lee S.K."/>
        </authorList>
    </citation>
    <scope>NUCLEOTIDE SEQUENCE [LARGE SCALE GENOMIC DNA]</scope>
    <source>
        <tissue evidence="2">Muscle</tissue>
    </source>
</reference>
<sequence length="212" mass="22124">MFAEFNPGSLLNGFSSDILKQPARIALQLERRSRSYDRDRSRSLGLAVAVSAGGGFAPPSQSPYSGLSSRQPSPVAPGLLFKLLADFNEPDVQLPPKVVGETSIIVVKTQARVFSTISSTSWASSTFPSPPSCSARASSFPISSFSSWTLSFAANASSDNTKLPSCSDRAPVSTPAGRPAVSPSLPVPMSLSSIARICAWADMVQSVGAAVA</sequence>